<dbReference type="EMBL" id="JBHRSZ010000001">
    <property type="protein sequence ID" value="MFC3149618.1"/>
    <property type="molecule type" value="Genomic_DNA"/>
</dbReference>
<evidence type="ECO:0000313" key="2">
    <source>
        <dbReference type="Proteomes" id="UP001595476"/>
    </source>
</evidence>
<comment type="caution">
    <text evidence="1">The sequence shown here is derived from an EMBL/GenBank/DDBJ whole genome shotgun (WGS) entry which is preliminary data.</text>
</comment>
<accession>A0ABV7HAQ6</accession>
<dbReference type="Proteomes" id="UP001595476">
    <property type="component" value="Unassembled WGS sequence"/>
</dbReference>
<dbReference type="RefSeq" id="WP_386714883.1">
    <property type="nucleotide sequence ID" value="NZ_JBHRSZ010000001.1"/>
</dbReference>
<proteinExistence type="predicted"/>
<reference evidence="2" key="1">
    <citation type="journal article" date="2019" name="Int. J. Syst. Evol. Microbiol.">
        <title>The Global Catalogue of Microorganisms (GCM) 10K type strain sequencing project: providing services to taxonomists for standard genome sequencing and annotation.</title>
        <authorList>
            <consortium name="The Broad Institute Genomics Platform"/>
            <consortium name="The Broad Institute Genome Sequencing Center for Infectious Disease"/>
            <person name="Wu L."/>
            <person name="Ma J."/>
        </authorList>
    </citation>
    <scope>NUCLEOTIDE SEQUENCE [LARGE SCALE GENOMIC DNA]</scope>
    <source>
        <strain evidence="2">KCTC 52438</strain>
    </source>
</reference>
<name>A0ABV7HAQ6_9GAMM</name>
<evidence type="ECO:0000313" key="1">
    <source>
        <dbReference type="EMBL" id="MFC3149618.1"/>
    </source>
</evidence>
<protein>
    <submittedName>
        <fullName evidence="1">Uncharacterized protein</fullName>
    </submittedName>
</protein>
<keyword evidence="2" id="KW-1185">Reference proteome</keyword>
<gene>
    <name evidence="1" type="ORF">ACFOEK_01105</name>
</gene>
<organism evidence="1 2">
    <name type="scientific">Litoribrevibacter euphylliae</name>
    <dbReference type="NCBI Taxonomy" id="1834034"/>
    <lineage>
        <taxon>Bacteria</taxon>
        <taxon>Pseudomonadati</taxon>
        <taxon>Pseudomonadota</taxon>
        <taxon>Gammaproteobacteria</taxon>
        <taxon>Oceanospirillales</taxon>
        <taxon>Oceanospirillaceae</taxon>
        <taxon>Litoribrevibacter</taxon>
    </lineage>
</organism>
<sequence>MSDKSKKKKVRKDSQLLIRISSEEREAFIQRCEELETSAAKEIRRFIKEFMDSHPKS</sequence>